<dbReference type="EMBL" id="VFRA01000001">
    <property type="protein sequence ID" value="TQO20379.1"/>
    <property type="molecule type" value="Genomic_DNA"/>
</dbReference>
<dbReference type="InterPro" id="IPR001733">
    <property type="entry name" value="Peptidase_S26B"/>
</dbReference>
<dbReference type="GO" id="GO:0006465">
    <property type="term" value="P:signal peptide processing"/>
    <property type="evidence" value="ECO:0007669"/>
    <property type="project" value="UniProtKB-UniRule"/>
</dbReference>
<dbReference type="RefSeq" id="WP_141990732.1">
    <property type="nucleotide sequence ID" value="NZ_VFRA01000001.1"/>
</dbReference>
<name>A0A8H2PYI1_9MICO</name>
<dbReference type="OrthoDB" id="3178064at2"/>
<evidence type="ECO:0000256" key="3">
    <source>
        <dbReference type="ARBA" id="ARBA00022989"/>
    </source>
</evidence>
<proteinExistence type="predicted"/>
<dbReference type="InterPro" id="IPR036286">
    <property type="entry name" value="LexA/Signal_pep-like_sf"/>
</dbReference>
<dbReference type="NCBIfam" id="TIGR02228">
    <property type="entry name" value="sigpep_I_arch"/>
    <property type="match status" value="1"/>
</dbReference>
<evidence type="ECO:0000256" key="2">
    <source>
        <dbReference type="ARBA" id="ARBA00022692"/>
    </source>
</evidence>
<comment type="subcellular location">
    <subcellularLocation>
        <location evidence="1">Membrane</location>
    </subcellularLocation>
</comment>
<dbReference type="GO" id="GO:0009003">
    <property type="term" value="F:signal peptidase activity"/>
    <property type="evidence" value="ECO:0007669"/>
    <property type="project" value="UniProtKB-EC"/>
</dbReference>
<evidence type="ECO:0000256" key="4">
    <source>
        <dbReference type="ARBA" id="ARBA00023136"/>
    </source>
</evidence>
<dbReference type="GO" id="GO:0016020">
    <property type="term" value="C:membrane"/>
    <property type="evidence" value="ECO:0007669"/>
    <property type="project" value="UniProtKB-SubCell"/>
</dbReference>
<keyword evidence="8" id="KW-1185">Reference proteome</keyword>
<feature type="transmembrane region" description="Helical" evidence="6">
    <location>
        <begin position="166"/>
        <end position="188"/>
    </location>
</feature>
<dbReference type="EC" id="3.4.21.89" evidence="5"/>
<dbReference type="InterPro" id="IPR019533">
    <property type="entry name" value="Peptidase_S26"/>
</dbReference>
<comment type="caution">
    <text evidence="7">The sequence shown here is derived from an EMBL/GenBank/DDBJ whole genome shotgun (WGS) entry which is preliminary data.</text>
</comment>
<dbReference type="AlphaFoldDB" id="A0A8H2PYI1"/>
<dbReference type="Proteomes" id="UP000316560">
    <property type="component" value="Unassembled WGS sequence"/>
</dbReference>
<keyword evidence="2 6" id="KW-0812">Transmembrane</keyword>
<keyword evidence="4 6" id="KW-0472">Membrane</keyword>
<keyword evidence="3 6" id="KW-1133">Transmembrane helix</keyword>
<reference evidence="7 8" key="1">
    <citation type="submission" date="2019-06" db="EMBL/GenBank/DDBJ databases">
        <title>Sequencing the genomes of 1000 actinobacteria strains.</title>
        <authorList>
            <person name="Klenk H.-P."/>
        </authorList>
    </citation>
    <scope>NUCLEOTIDE SEQUENCE [LARGE SCALE GENOMIC DNA]</scope>
    <source>
        <strain evidence="7 8">DSM 21947</strain>
    </source>
</reference>
<evidence type="ECO:0000313" key="8">
    <source>
        <dbReference type="Proteomes" id="UP000316560"/>
    </source>
</evidence>
<evidence type="ECO:0000313" key="7">
    <source>
        <dbReference type="EMBL" id="TQO20379.1"/>
    </source>
</evidence>
<protein>
    <recommendedName>
        <fullName evidence="5">Signal peptidase I</fullName>
        <ecNumber evidence="5">3.4.21.89</ecNumber>
    </recommendedName>
</protein>
<accession>A0A8H2PYI1</accession>
<gene>
    <name evidence="7" type="ORF">FB472_2011</name>
</gene>
<organism evidence="7 8">
    <name type="scientific">Rhodoglobus vestalii</name>
    <dbReference type="NCBI Taxonomy" id="193384"/>
    <lineage>
        <taxon>Bacteria</taxon>
        <taxon>Bacillati</taxon>
        <taxon>Actinomycetota</taxon>
        <taxon>Actinomycetes</taxon>
        <taxon>Micrococcales</taxon>
        <taxon>Microbacteriaceae</taxon>
        <taxon>Rhodoglobus</taxon>
    </lineage>
</organism>
<dbReference type="SUPFAM" id="SSF51306">
    <property type="entry name" value="LexA/Signal peptidase"/>
    <property type="match status" value="1"/>
</dbReference>
<dbReference type="CDD" id="cd06530">
    <property type="entry name" value="S26_SPase_I"/>
    <property type="match status" value="1"/>
</dbReference>
<dbReference type="PANTHER" id="PTHR10806:SF6">
    <property type="entry name" value="SIGNAL PEPTIDASE COMPLEX CATALYTIC SUBUNIT SEC11"/>
    <property type="match status" value="1"/>
</dbReference>
<sequence length="230" mass="24593">MSELTARADARNTQRTRDEKPKSLLHYLGVGISAGLFGLVLLVGALVIVIPNAAGATPLTVLTSSMEPGLPPGTLIVVKPIETNDIAMGDVITYQIESGKAGVVTHRITGITNSSDGSRTFTLKGDNNDIADEPQVLPAQIQGKLWYSVPWIGYVSNFVNGDSKSWFVPAIAIALFTYAGFMITSGILSSARKRKRKQARAEREAERAASIEAVTAADTVTATEDRVLQH</sequence>
<evidence type="ECO:0000256" key="1">
    <source>
        <dbReference type="ARBA" id="ARBA00004370"/>
    </source>
</evidence>
<evidence type="ECO:0000256" key="5">
    <source>
        <dbReference type="NCBIfam" id="TIGR02228"/>
    </source>
</evidence>
<dbReference type="PANTHER" id="PTHR10806">
    <property type="entry name" value="SIGNAL PEPTIDASE COMPLEX CATALYTIC SUBUNIT SEC11"/>
    <property type="match status" value="1"/>
</dbReference>
<feature type="transmembrane region" description="Helical" evidence="6">
    <location>
        <begin position="24"/>
        <end position="50"/>
    </location>
</feature>
<dbReference type="GO" id="GO:0004252">
    <property type="term" value="F:serine-type endopeptidase activity"/>
    <property type="evidence" value="ECO:0007669"/>
    <property type="project" value="UniProtKB-UniRule"/>
</dbReference>
<evidence type="ECO:0000256" key="6">
    <source>
        <dbReference type="SAM" id="Phobius"/>
    </source>
</evidence>